<dbReference type="AlphaFoldDB" id="A0A930BRM5"/>
<proteinExistence type="predicted"/>
<dbReference type="InterPro" id="IPR024965">
    <property type="entry name" value="Putative_integrase"/>
</dbReference>
<protein>
    <recommendedName>
        <fullName evidence="3">Integrase</fullName>
    </recommendedName>
</protein>
<reference evidence="1" key="1">
    <citation type="submission" date="2020-04" db="EMBL/GenBank/DDBJ databases">
        <title>Deep metagenomics examines the oral microbiome during advanced dental caries in children, revealing novel taxa and co-occurrences with host molecules.</title>
        <authorList>
            <person name="Baker J.L."/>
            <person name="Morton J.T."/>
            <person name="Dinis M."/>
            <person name="Alvarez R."/>
            <person name="Tran N.C."/>
            <person name="Knight R."/>
            <person name="Edlund A."/>
        </authorList>
    </citation>
    <scope>NUCLEOTIDE SEQUENCE</scope>
    <source>
        <strain evidence="1">JCVI_32_bin.24</strain>
    </source>
</reference>
<organism evidence="1 2">
    <name type="scientific">Dechloromonas agitata</name>
    <dbReference type="NCBI Taxonomy" id="73030"/>
    <lineage>
        <taxon>Bacteria</taxon>
        <taxon>Pseudomonadati</taxon>
        <taxon>Pseudomonadota</taxon>
        <taxon>Betaproteobacteria</taxon>
        <taxon>Rhodocyclales</taxon>
        <taxon>Azonexaceae</taxon>
        <taxon>Dechloromonas</taxon>
    </lineage>
</organism>
<name>A0A930BRM5_9RHOO</name>
<evidence type="ECO:0000313" key="1">
    <source>
        <dbReference type="EMBL" id="MBF1164512.1"/>
    </source>
</evidence>
<evidence type="ECO:0008006" key="3">
    <source>
        <dbReference type="Google" id="ProtNLM"/>
    </source>
</evidence>
<comment type="caution">
    <text evidence="1">The sequence shown here is derived from an EMBL/GenBank/DDBJ whole genome shotgun (WGS) entry which is preliminary data.</text>
</comment>
<dbReference type="EMBL" id="JABZMI010000078">
    <property type="protein sequence ID" value="MBF1164512.1"/>
    <property type="molecule type" value="Genomic_DNA"/>
</dbReference>
<dbReference type="Pfam" id="PF13009">
    <property type="entry name" value="Integrase_2"/>
    <property type="match status" value="2"/>
</dbReference>
<sequence>MARKGQKKTVGKFDPEFRFLLGLDPTLEGWRAWAAEYWAWVPRKSSDKQFALTAFLVTYLHGQGLHTLSAEEFFARDGALPAPDAALGLALLTKKKVQYKHDFVSDFLDWILRQKLSVLDADSHRVVLPHLVNPFPRRAVKVHGKTSDLSFAHVLQLDPKLEDWRSLAAEWLKDQKSSVAARHWALDRFLIHYIHGQNLERNYGRFLLRETEKPDFAQVIVGAKREGSQTLQRGDVKSNNFIADFLNWVLATKLGDPETGEWDGSRFHNPIPRLTKSGLATNTQSDKASLSIRYIRELRGMLAEGRNFRDWTWAQQVMEEGKAGGDWFVVDPELIDPKDPDCVARQRAATKYEMETKGYSAEVWEMWSPVRAVALYLKLELPLRTFQVRMLDSGEADTWRYVHAPGGGGFVLNHGKLATGSEKNPYQRGVFHRSANEKEAGFYINTNKTADINRAENEKGYVIPWANDEVLYWLEKLRNWQERYNPIATPTPWTELERKHFGRTPPHPGVLAQRGSACFLFRDPTDGEGDKPLDDWSLSPIWYKLLSRLEQCCAARGEMLDNGMPLRFVDHDSSQATFFPLHALRVSLISYFILDLKLPIAVVSKMIAGHATIIMTLYYTKFGKAYMREVLSEAEKNELEAEQANHRRFLQDATFEQVTQRFAYMSEDAVRAAIQNKSAAAFVFDDKGICPNGATLCDVGGECIGAESLNHYAPVPGFPQERNCVCCRFFLTGPAFLPGLIAHFNTVSEKTHRQSDRYNALQDKLTYLEDLMREAERENQPFLRVRELDQLNKYAEAEALTLNKYMNDLQATNNLIQRSIQIAEGKTTEGVKLVAKGTMADLKVGFIESQSVLHQLEVVCENAVIYPAIDAGFATIRRAQMLDAMLRYNGMDPVLMYLDQEEQLLIGNAVMQLIQARTGSIKGALPYAECRLKLKDIGLLREQVLNEIAQVKAQVLIDHAKTKRTLAPPKEDSHDDAS</sequence>
<accession>A0A930BRM5</accession>
<dbReference type="Proteomes" id="UP000718593">
    <property type="component" value="Unassembled WGS sequence"/>
</dbReference>
<gene>
    <name evidence="1" type="ORF">HXL68_05685</name>
</gene>
<evidence type="ECO:0000313" key="2">
    <source>
        <dbReference type="Proteomes" id="UP000718593"/>
    </source>
</evidence>